<evidence type="ECO:0000313" key="2">
    <source>
        <dbReference type="Proteomes" id="UP001281147"/>
    </source>
</evidence>
<proteinExistence type="predicted"/>
<reference evidence="1" key="1">
    <citation type="submission" date="2023-07" db="EMBL/GenBank/DDBJ databases">
        <title>Black Yeasts Isolated from many extreme environments.</title>
        <authorList>
            <person name="Coleine C."/>
            <person name="Stajich J.E."/>
            <person name="Selbmann L."/>
        </authorList>
    </citation>
    <scope>NUCLEOTIDE SEQUENCE</scope>
    <source>
        <strain evidence="1">CCFEE 5714</strain>
    </source>
</reference>
<dbReference type="Proteomes" id="UP001281147">
    <property type="component" value="Unassembled WGS sequence"/>
</dbReference>
<accession>A0ACC3MA60</accession>
<name>A0ACC3MA60_9PEZI</name>
<comment type="caution">
    <text evidence="1">The sequence shown here is derived from an EMBL/GenBank/DDBJ whole genome shotgun (WGS) entry which is preliminary data.</text>
</comment>
<protein>
    <submittedName>
        <fullName evidence="1">Uncharacterized protein</fullName>
    </submittedName>
</protein>
<sequence>MGITYSSLRNRNSDAVAEVNEMAELQENSSQSMNQAGSSEPTSSYSTTSEPCRLLALPAELRNYVWALSFTALGHPDDNVDEVDLTCSTIGPKRDLLLSCRQIHSEASSFYTKALPSWFNHTHFFLKGRNNSVGCTREDIYALDDALLREIKHLTVRGRGYGWTYHNGSWSCDCAPWFPDPEVDEKHNELPCSASTIYIERDFNECLRALSSDVDIDLYELRHGKADEVSWSRFLRLKELATDEDIRLAEDVLGWQPLTKREIVGMLEWYRH</sequence>
<gene>
    <name evidence="1" type="ORF">LTR37_020818</name>
</gene>
<organism evidence="1 2">
    <name type="scientific">Vermiconidia calcicola</name>
    <dbReference type="NCBI Taxonomy" id="1690605"/>
    <lineage>
        <taxon>Eukaryota</taxon>
        <taxon>Fungi</taxon>
        <taxon>Dikarya</taxon>
        <taxon>Ascomycota</taxon>
        <taxon>Pezizomycotina</taxon>
        <taxon>Dothideomycetes</taxon>
        <taxon>Dothideomycetidae</taxon>
        <taxon>Mycosphaerellales</taxon>
        <taxon>Extremaceae</taxon>
        <taxon>Vermiconidia</taxon>
    </lineage>
</organism>
<keyword evidence="2" id="KW-1185">Reference proteome</keyword>
<evidence type="ECO:0000313" key="1">
    <source>
        <dbReference type="EMBL" id="KAK3681859.1"/>
    </source>
</evidence>
<dbReference type="EMBL" id="JAUTXU010000393">
    <property type="protein sequence ID" value="KAK3681859.1"/>
    <property type="molecule type" value="Genomic_DNA"/>
</dbReference>